<feature type="region of interest" description="Disordered" evidence="1">
    <location>
        <begin position="13"/>
        <end position="38"/>
    </location>
</feature>
<keyword evidence="3" id="KW-1185">Reference proteome</keyword>
<feature type="compositionally biased region" description="Basic residues" evidence="1">
    <location>
        <begin position="13"/>
        <end position="29"/>
    </location>
</feature>
<protein>
    <submittedName>
        <fullName evidence="2">Uncharacterized protein</fullName>
    </submittedName>
</protein>
<sequence length="147" mass="16322">MGLWHRPARLRPGRHAQRWHRGDRRRARARPAGAQAHTFTGHMQSPDIRARLERCQSLLGTIAVPAELDDLAFDLIAHLIQLHDAGRLTPAFLLLAVKAFEEVDALAPVLAPLAELASAQAEAEGHREPKESSGRPWVVSRYDPLQA</sequence>
<organism evidence="2 3">
    <name type="scientific">Pseudorhodoferax soli</name>
    <dbReference type="NCBI Taxonomy" id="545864"/>
    <lineage>
        <taxon>Bacteria</taxon>
        <taxon>Pseudomonadati</taxon>
        <taxon>Pseudomonadota</taxon>
        <taxon>Betaproteobacteria</taxon>
        <taxon>Burkholderiales</taxon>
        <taxon>Comamonadaceae</taxon>
    </lineage>
</organism>
<evidence type="ECO:0000313" key="2">
    <source>
        <dbReference type="EMBL" id="RCW70096.1"/>
    </source>
</evidence>
<feature type="compositionally biased region" description="Basic and acidic residues" evidence="1">
    <location>
        <begin position="123"/>
        <end position="133"/>
    </location>
</feature>
<gene>
    <name evidence="2" type="ORF">DES41_10532</name>
</gene>
<evidence type="ECO:0000313" key="3">
    <source>
        <dbReference type="Proteomes" id="UP000252884"/>
    </source>
</evidence>
<name>A0A368XSE7_9BURK</name>
<dbReference type="AlphaFoldDB" id="A0A368XSE7"/>
<feature type="region of interest" description="Disordered" evidence="1">
    <location>
        <begin position="118"/>
        <end position="147"/>
    </location>
</feature>
<proteinExistence type="predicted"/>
<comment type="caution">
    <text evidence="2">The sequence shown here is derived from an EMBL/GenBank/DDBJ whole genome shotgun (WGS) entry which is preliminary data.</text>
</comment>
<dbReference type="EMBL" id="QPJK01000005">
    <property type="protein sequence ID" value="RCW70096.1"/>
    <property type="molecule type" value="Genomic_DNA"/>
</dbReference>
<evidence type="ECO:0000256" key="1">
    <source>
        <dbReference type="SAM" id="MobiDB-lite"/>
    </source>
</evidence>
<accession>A0A368XSE7</accession>
<reference evidence="2 3" key="1">
    <citation type="submission" date="2018-07" db="EMBL/GenBank/DDBJ databases">
        <title>Genomic Encyclopedia of Type Strains, Phase IV (KMG-IV): sequencing the most valuable type-strain genomes for metagenomic binning, comparative biology and taxonomic classification.</title>
        <authorList>
            <person name="Goeker M."/>
        </authorList>
    </citation>
    <scope>NUCLEOTIDE SEQUENCE [LARGE SCALE GENOMIC DNA]</scope>
    <source>
        <strain evidence="2 3">DSM 21634</strain>
    </source>
</reference>
<dbReference type="Proteomes" id="UP000252884">
    <property type="component" value="Unassembled WGS sequence"/>
</dbReference>